<keyword evidence="6 10" id="KW-0283">Flagellar rotation</keyword>
<dbReference type="InterPro" id="IPR007439">
    <property type="entry name" value="Chemotax_Pase_CheZ"/>
</dbReference>
<dbReference type="GO" id="GO:0050920">
    <property type="term" value="P:regulation of chemotaxis"/>
    <property type="evidence" value="ECO:0007669"/>
    <property type="project" value="InterPro"/>
</dbReference>
<comment type="similarity">
    <text evidence="2 10">Belongs to the CheZ family.</text>
</comment>
<dbReference type="PIRSF" id="PIRSF002884">
    <property type="entry name" value="CheZ"/>
    <property type="match status" value="1"/>
</dbReference>
<comment type="caution">
    <text evidence="13">The sequence shown here is derived from an EMBL/GenBank/DDBJ whole genome shotgun (WGS) entry which is preliminary data.</text>
</comment>
<evidence type="ECO:0000256" key="5">
    <source>
        <dbReference type="ARBA" id="ARBA00022500"/>
    </source>
</evidence>
<evidence type="ECO:0000256" key="12">
    <source>
        <dbReference type="SAM" id="MobiDB-lite"/>
    </source>
</evidence>
<accession>A0AAP6JD13</accession>
<dbReference type="GO" id="GO:0004721">
    <property type="term" value="F:phosphoprotein phosphatase activity"/>
    <property type="evidence" value="ECO:0007669"/>
    <property type="project" value="UniProtKB-KW"/>
</dbReference>
<dbReference type="GO" id="GO:0009288">
    <property type="term" value="C:bacterial-type flagellum"/>
    <property type="evidence" value="ECO:0007669"/>
    <property type="project" value="InterPro"/>
</dbReference>
<organism evidence="13 14">
    <name type="scientific">Natronospira elongata</name>
    <dbReference type="NCBI Taxonomy" id="3110268"/>
    <lineage>
        <taxon>Bacteria</taxon>
        <taxon>Pseudomonadati</taxon>
        <taxon>Pseudomonadota</taxon>
        <taxon>Gammaproteobacteria</taxon>
        <taxon>Natronospirales</taxon>
        <taxon>Natronospiraceae</taxon>
        <taxon>Natronospira</taxon>
    </lineage>
</organism>
<protein>
    <recommendedName>
        <fullName evidence="3 10">Protein phosphatase CheZ</fullName>
        <ecNumber evidence="10">3.1.3.-</ecNumber>
    </recommendedName>
    <alternativeName>
        <fullName evidence="9 10">Chemotaxis protein CheZ</fullName>
    </alternativeName>
</protein>
<evidence type="ECO:0000256" key="9">
    <source>
        <dbReference type="ARBA" id="ARBA00029599"/>
    </source>
</evidence>
<dbReference type="PANTHER" id="PTHR43693">
    <property type="entry name" value="PROTEIN PHOSPHATASE CHEZ"/>
    <property type="match status" value="1"/>
</dbReference>
<comment type="subcellular location">
    <subcellularLocation>
        <location evidence="1 10">Cytoplasm</location>
    </subcellularLocation>
</comment>
<gene>
    <name evidence="13" type="ORF">VCB98_00395</name>
</gene>
<comment type="subunit">
    <text evidence="10">Homodimer.</text>
</comment>
<evidence type="ECO:0000256" key="2">
    <source>
        <dbReference type="ARBA" id="ARBA00005908"/>
    </source>
</evidence>
<evidence type="ECO:0000313" key="13">
    <source>
        <dbReference type="EMBL" id="MEA5444276.1"/>
    </source>
</evidence>
<dbReference type="PANTHER" id="PTHR43693:SF1">
    <property type="entry name" value="PROTEIN PHOSPHATASE CHEZ"/>
    <property type="match status" value="1"/>
</dbReference>
<dbReference type="GO" id="GO:0006935">
    <property type="term" value="P:chemotaxis"/>
    <property type="evidence" value="ECO:0007669"/>
    <property type="project" value="UniProtKB-KW"/>
</dbReference>
<dbReference type="EMBL" id="JAYGII010000001">
    <property type="protein sequence ID" value="MEA5444276.1"/>
    <property type="molecule type" value="Genomic_DNA"/>
</dbReference>
<dbReference type="InterPro" id="IPR050992">
    <property type="entry name" value="CheZ_family_phosphatases"/>
</dbReference>
<evidence type="ECO:0000256" key="4">
    <source>
        <dbReference type="ARBA" id="ARBA00022490"/>
    </source>
</evidence>
<name>A0AAP6JD13_9GAMM</name>
<dbReference type="Gene3D" id="1.10.287.500">
    <property type="entry name" value="Helix hairpin bin"/>
    <property type="match status" value="1"/>
</dbReference>
<evidence type="ECO:0000256" key="7">
    <source>
        <dbReference type="ARBA" id="ARBA00022801"/>
    </source>
</evidence>
<dbReference type="SUPFAM" id="SSF75708">
    <property type="entry name" value="Chemotaxis phosphatase CheZ"/>
    <property type="match status" value="1"/>
</dbReference>
<dbReference type="AlphaFoldDB" id="A0AAP6JD13"/>
<keyword evidence="4 10" id="KW-0963">Cytoplasm</keyword>
<dbReference type="EC" id="3.1.3.-" evidence="10"/>
<dbReference type="Pfam" id="PF04344">
    <property type="entry name" value="CheZ"/>
    <property type="match status" value="1"/>
</dbReference>
<comment type="function">
    <text evidence="10">Plays an important role in bacterial chemotaxis signal transduction pathway by accelerating the dephosphorylation of phosphorylated CheY (CheY-P).</text>
</comment>
<evidence type="ECO:0000256" key="1">
    <source>
        <dbReference type="ARBA" id="ARBA00004496"/>
    </source>
</evidence>
<dbReference type="GO" id="GO:0005737">
    <property type="term" value="C:cytoplasm"/>
    <property type="evidence" value="ECO:0007669"/>
    <property type="project" value="UniProtKB-SubCell"/>
</dbReference>
<evidence type="ECO:0000313" key="14">
    <source>
        <dbReference type="Proteomes" id="UP001302316"/>
    </source>
</evidence>
<reference evidence="13 14" key="1">
    <citation type="submission" date="2023-12" db="EMBL/GenBank/DDBJ databases">
        <title>Whole-genome sequencing of halo(alkali)philic microorganisms from hypersaline lakes.</title>
        <authorList>
            <person name="Sorokin D.Y."/>
            <person name="Merkel A.Y."/>
            <person name="Messina E."/>
            <person name="Yakimov M."/>
        </authorList>
    </citation>
    <scope>NUCLEOTIDE SEQUENCE [LARGE SCALE GENOMIC DNA]</scope>
    <source>
        <strain evidence="13 14">AB-CW1</strain>
    </source>
</reference>
<dbReference type="GO" id="GO:0097588">
    <property type="term" value="P:archaeal or bacterial-type flagellum-dependent cell motility"/>
    <property type="evidence" value="ECO:0007669"/>
    <property type="project" value="UniProtKB-KW"/>
</dbReference>
<sequence>MAFDDDKRSSEYKERLHSMLQALEAGDETVFNRELDELTHIREKELFVEVGKLTRELHDALKSFRLDFRLAELAEKEMPDARDRLNYVVEMTEKAAHTTLETVERLLPEAETLGSGAQTLSADWQRFMRREMDADQFRELAHRLQPFLTATGERAESLRGGLTEILMAQEYQDITGQIISRVITLVQELEEGMVDLLKMAGGAQLKSEGDAAVKDKDKAKRDDQKGHGPAMPDAKGGDVAQGQDEVDDLLSSLGF</sequence>
<dbReference type="Proteomes" id="UP001302316">
    <property type="component" value="Unassembled WGS sequence"/>
</dbReference>
<evidence type="ECO:0000256" key="8">
    <source>
        <dbReference type="ARBA" id="ARBA00022912"/>
    </source>
</evidence>
<evidence type="ECO:0000256" key="10">
    <source>
        <dbReference type="PIRNR" id="PIRNR002884"/>
    </source>
</evidence>
<evidence type="ECO:0000256" key="6">
    <source>
        <dbReference type="ARBA" id="ARBA00022779"/>
    </source>
</evidence>
<keyword evidence="8 10" id="KW-0904">Protein phosphatase</keyword>
<feature type="region of interest" description="Disordered" evidence="12">
    <location>
        <begin position="207"/>
        <end position="255"/>
    </location>
</feature>
<keyword evidence="14" id="KW-1185">Reference proteome</keyword>
<keyword evidence="5 10" id="KW-0145">Chemotaxis</keyword>
<proteinExistence type="inferred from homology"/>
<evidence type="ECO:0000256" key="11">
    <source>
        <dbReference type="PIRSR" id="PIRSR002884-1"/>
    </source>
</evidence>
<evidence type="ECO:0000256" key="3">
    <source>
        <dbReference type="ARBA" id="ARBA00018484"/>
    </source>
</evidence>
<feature type="site" description="Enhances dephosphorylation of CheY-P" evidence="11">
    <location>
        <position position="177"/>
    </location>
</feature>
<keyword evidence="7 10" id="KW-0378">Hydrolase</keyword>
<feature type="compositionally biased region" description="Basic and acidic residues" evidence="12">
    <location>
        <begin position="207"/>
        <end position="226"/>
    </location>
</feature>
<dbReference type="RefSeq" id="WP_346049306.1">
    <property type="nucleotide sequence ID" value="NZ_JAYGII010000001.1"/>
</dbReference>